<comment type="caution">
    <text evidence="3">The sequence shown here is derived from an EMBL/GenBank/DDBJ whole genome shotgun (WGS) entry which is preliminary data.</text>
</comment>
<evidence type="ECO:0000256" key="1">
    <source>
        <dbReference type="ARBA" id="ARBA00009820"/>
    </source>
</evidence>
<dbReference type="PROSITE" id="PS51257">
    <property type="entry name" value="PROKAR_LIPOPROTEIN"/>
    <property type="match status" value="1"/>
</dbReference>
<dbReference type="InterPro" id="IPR011042">
    <property type="entry name" value="6-blade_b-propeller_TolB-like"/>
</dbReference>
<evidence type="ECO:0008006" key="5">
    <source>
        <dbReference type="Google" id="ProtNLM"/>
    </source>
</evidence>
<reference evidence="4" key="1">
    <citation type="submission" date="2017-08" db="EMBL/GenBank/DDBJ databases">
        <authorList>
            <person name="Huang Z."/>
        </authorList>
    </citation>
    <scope>NUCLEOTIDE SEQUENCE [LARGE SCALE GENOMIC DNA]</scope>
    <source>
        <strain evidence="4">SA5d-4</strain>
    </source>
</reference>
<name>A0A263BRX8_9BACI</name>
<feature type="signal peptide" evidence="2">
    <location>
        <begin position="1"/>
        <end position="21"/>
    </location>
</feature>
<evidence type="ECO:0000313" key="3">
    <source>
        <dbReference type="EMBL" id="OZM56455.1"/>
    </source>
</evidence>
<dbReference type="PANTHER" id="PTHR36842">
    <property type="entry name" value="PROTEIN TOLB HOMOLOG"/>
    <property type="match status" value="1"/>
</dbReference>
<keyword evidence="2" id="KW-0732">Signal</keyword>
<dbReference type="PANTHER" id="PTHR36842:SF1">
    <property type="entry name" value="PROTEIN TOLB"/>
    <property type="match status" value="1"/>
</dbReference>
<gene>
    <name evidence="3" type="ORF">CIB95_11815</name>
</gene>
<protein>
    <recommendedName>
        <fullName evidence="5">DUF5050 domain-containing protein</fullName>
    </recommendedName>
</protein>
<comment type="similarity">
    <text evidence="1">Belongs to the TolB family.</text>
</comment>
<dbReference type="SUPFAM" id="SSF69304">
    <property type="entry name" value="Tricorn protease N-terminal domain"/>
    <property type="match status" value="1"/>
</dbReference>
<dbReference type="RefSeq" id="WP_094925434.1">
    <property type="nucleotide sequence ID" value="NZ_NPIA01000006.1"/>
</dbReference>
<dbReference type="Gene3D" id="2.120.10.30">
    <property type="entry name" value="TolB, C-terminal domain"/>
    <property type="match status" value="1"/>
</dbReference>
<evidence type="ECO:0000313" key="4">
    <source>
        <dbReference type="Proteomes" id="UP000217083"/>
    </source>
</evidence>
<dbReference type="InterPro" id="IPR011659">
    <property type="entry name" value="WD40"/>
</dbReference>
<dbReference type="Pfam" id="PF07676">
    <property type="entry name" value="PD40"/>
    <property type="match status" value="2"/>
</dbReference>
<feature type="chain" id="PRO_5013012060" description="DUF5050 domain-containing protein" evidence="2">
    <location>
        <begin position="22"/>
        <end position="302"/>
    </location>
</feature>
<organism evidence="3 4">
    <name type="scientific">Lottiidibacillus patelloidae</name>
    <dbReference type="NCBI Taxonomy" id="2670334"/>
    <lineage>
        <taxon>Bacteria</taxon>
        <taxon>Bacillati</taxon>
        <taxon>Bacillota</taxon>
        <taxon>Bacilli</taxon>
        <taxon>Bacillales</taxon>
        <taxon>Bacillaceae</taxon>
        <taxon>Lottiidibacillus</taxon>
    </lineage>
</organism>
<dbReference type="AlphaFoldDB" id="A0A263BRX8"/>
<proteinExistence type="inferred from homology"/>
<evidence type="ECO:0000256" key="2">
    <source>
        <dbReference type="SAM" id="SignalP"/>
    </source>
</evidence>
<keyword evidence="4" id="KW-1185">Reference proteome</keyword>
<dbReference type="Proteomes" id="UP000217083">
    <property type="component" value="Unassembled WGS sequence"/>
</dbReference>
<dbReference type="EMBL" id="NPIA01000006">
    <property type="protein sequence ID" value="OZM56455.1"/>
    <property type="molecule type" value="Genomic_DNA"/>
</dbReference>
<reference evidence="3 4" key="2">
    <citation type="submission" date="2017-09" db="EMBL/GenBank/DDBJ databases">
        <title>Bacillus patelloidae sp. nov., isolated from the intestinal tract of a marine limpet.</title>
        <authorList>
            <person name="Liu R."/>
            <person name="Dong C."/>
            <person name="Shao Z."/>
        </authorList>
    </citation>
    <scope>NUCLEOTIDE SEQUENCE [LARGE SCALE GENOMIC DNA]</scope>
    <source>
        <strain evidence="3 4">SA5d-4</strain>
    </source>
</reference>
<sequence>MKRIIYFICIVFLLSACTEEATPVPTQNGKSGGKEPVVKEPAAKSETLAGKLYFMKDNFIFSANTDGTGITQISTTGESEKPDANPSVSLDGKYITYSNNKTKIYMIASAGGEEKLVANQWFADHPVFSPDAAMVTFDMESYGMTIATAHTESGDFGKTYDSIYPRSWPHWSPTTKTVIATQISNNGEYFKLITIDLDTKDAEILIDDPNVDYFFATYNYDGDKIAVIRAPTGTEDYSLWIMNADGSNGKELVTDVTMARPAWAPDGKHIAFEKDNSIFIMPVDGGDAKEVIKGGTAPAWGK</sequence>
<accession>A0A263BRX8</accession>